<dbReference type="InterPro" id="IPR044926">
    <property type="entry name" value="RGS_subdomain_2"/>
</dbReference>
<evidence type="ECO:0000313" key="3">
    <source>
        <dbReference type="EMBL" id="CBJ28886.1"/>
    </source>
</evidence>
<organism evidence="3 4">
    <name type="scientific">Ectocarpus siliculosus</name>
    <name type="common">Brown alga</name>
    <name type="synonym">Conferva siliculosa</name>
    <dbReference type="NCBI Taxonomy" id="2880"/>
    <lineage>
        <taxon>Eukaryota</taxon>
        <taxon>Sar</taxon>
        <taxon>Stramenopiles</taxon>
        <taxon>Ochrophyta</taxon>
        <taxon>PX clade</taxon>
        <taxon>Phaeophyceae</taxon>
        <taxon>Ectocarpales</taxon>
        <taxon>Ectocarpaceae</taxon>
        <taxon>Ectocarpus</taxon>
    </lineage>
</organism>
<dbReference type="AlphaFoldDB" id="D7FIR9"/>
<feature type="transmembrane region" description="Helical" evidence="2">
    <location>
        <begin position="62"/>
        <end position="80"/>
    </location>
</feature>
<evidence type="ECO:0008006" key="5">
    <source>
        <dbReference type="Google" id="ProtNLM"/>
    </source>
</evidence>
<feature type="region of interest" description="Disordered" evidence="1">
    <location>
        <begin position="263"/>
        <end position="286"/>
    </location>
</feature>
<protein>
    <recommendedName>
        <fullName evidence="5">RGS domain-containing protein</fullName>
    </recommendedName>
</protein>
<evidence type="ECO:0000256" key="1">
    <source>
        <dbReference type="SAM" id="MobiDB-lite"/>
    </source>
</evidence>
<dbReference type="EMBL" id="FN647892">
    <property type="protein sequence ID" value="CBJ28886.1"/>
    <property type="molecule type" value="Genomic_DNA"/>
</dbReference>
<proteinExistence type="predicted"/>
<reference evidence="3 4" key="1">
    <citation type="journal article" date="2010" name="Nature">
        <title>The Ectocarpus genome and the independent evolution of multicellularity in brown algae.</title>
        <authorList>
            <person name="Cock J.M."/>
            <person name="Sterck L."/>
            <person name="Rouze P."/>
            <person name="Scornet D."/>
            <person name="Allen A.E."/>
            <person name="Amoutzias G."/>
            <person name="Anthouard V."/>
            <person name="Artiguenave F."/>
            <person name="Aury J.M."/>
            <person name="Badger J.H."/>
            <person name="Beszteri B."/>
            <person name="Billiau K."/>
            <person name="Bonnet E."/>
            <person name="Bothwell J.H."/>
            <person name="Bowler C."/>
            <person name="Boyen C."/>
            <person name="Brownlee C."/>
            <person name="Carrano C.J."/>
            <person name="Charrier B."/>
            <person name="Cho G.Y."/>
            <person name="Coelho S.M."/>
            <person name="Collen J."/>
            <person name="Corre E."/>
            <person name="Da Silva C."/>
            <person name="Delage L."/>
            <person name="Delaroque N."/>
            <person name="Dittami S.M."/>
            <person name="Doulbeau S."/>
            <person name="Elias M."/>
            <person name="Farnham G."/>
            <person name="Gachon C.M."/>
            <person name="Gschloessl B."/>
            <person name="Heesch S."/>
            <person name="Jabbari K."/>
            <person name="Jubin C."/>
            <person name="Kawai H."/>
            <person name="Kimura K."/>
            <person name="Kloareg B."/>
            <person name="Kupper F.C."/>
            <person name="Lang D."/>
            <person name="Le Bail A."/>
            <person name="Leblanc C."/>
            <person name="Lerouge P."/>
            <person name="Lohr M."/>
            <person name="Lopez P.J."/>
            <person name="Martens C."/>
            <person name="Maumus F."/>
            <person name="Michel G."/>
            <person name="Miranda-Saavedra D."/>
            <person name="Morales J."/>
            <person name="Moreau H."/>
            <person name="Motomura T."/>
            <person name="Nagasato C."/>
            <person name="Napoli C.A."/>
            <person name="Nelson D.R."/>
            <person name="Nyvall-Collen P."/>
            <person name="Peters A.F."/>
            <person name="Pommier C."/>
            <person name="Potin P."/>
            <person name="Poulain J."/>
            <person name="Quesneville H."/>
            <person name="Read B."/>
            <person name="Rensing S.A."/>
            <person name="Ritter A."/>
            <person name="Rousvoal S."/>
            <person name="Samanta M."/>
            <person name="Samson G."/>
            <person name="Schroeder D.C."/>
            <person name="Segurens B."/>
            <person name="Strittmatter M."/>
            <person name="Tonon T."/>
            <person name="Tregear J.W."/>
            <person name="Valentin K."/>
            <person name="von Dassow P."/>
            <person name="Yamagishi T."/>
            <person name="Van de Peer Y."/>
            <person name="Wincker P."/>
        </authorList>
    </citation>
    <scope>NUCLEOTIDE SEQUENCE [LARGE SCALE GENOMIC DNA]</scope>
    <source>
        <strain evidence="4">Ec32 / CCAP1310/4</strain>
    </source>
</reference>
<sequence>MSFLTWSTLCVHTAAFFFRVYRMWRILIKHDDKMWNTGFVCARQLKWVRKQFNEYESMKRTLLYMTITLASYGVVVLFLLADDLTVSRRVALFYPVMTTYILLWGSIREPFMMKILGDDEYLGSYTHGFAQLPSPAQLKASLAEQLSVEQLRDEFRRYIKTKVAQELIDFYLDSLDREEVTDFFERQVNVSGACREKILATDVTAFDIFEEARAEVLVVMETNFQSDFVTTEGFRRIMDASEKEQQELSLLRSGGMLSLGRLSTPGSCVSERNSRSSSPHNSAATAAAAAAAATAVRDELPPLRSPSLPGLMTAFKSPPYPMRIAKTAASESRGRGTVRRSVGERIGRAARISAETLLAGGTDSGEHQEARPEGSVAGKRAAVAPVTRGGGFEEEGNDEDTGLALAPKMEAGALTIAVAGRRVVPKETDGAVVGGESTAYWDEEMAEQAVKNDDDVG</sequence>
<dbReference type="InParanoid" id="D7FIR9"/>
<dbReference type="Gene3D" id="1.10.167.10">
    <property type="entry name" value="Regulator of G-protein Signalling 4, domain 2"/>
    <property type="match status" value="1"/>
</dbReference>
<evidence type="ECO:0000256" key="2">
    <source>
        <dbReference type="SAM" id="Phobius"/>
    </source>
</evidence>
<accession>D7FIR9</accession>
<keyword evidence="2" id="KW-1133">Transmembrane helix</keyword>
<feature type="transmembrane region" description="Helical" evidence="2">
    <location>
        <begin position="86"/>
        <end position="105"/>
    </location>
</feature>
<name>D7FIR9_ECTSI</name>
<evidence type="ECO:0000313" key="4">
    <source>
        <dbReference type="Proteomes" id="UP000002630"/>
    </source>
</evidence>
<keyword evidence="2" id="KW-0472">Membrane</keyword>
<keyword evidence="2" id="KW-0812">Transmembrane</keyword>
<feature type="region of interest" description="Disordered" evidence="1">
    <location>
        <begin position="360"/>
        <end position="381"/>
    </location>
</feature>
<dbReference type="OrthoDB" id="10429522at2759"/>
<gene>
    <name evidence="3" type="ORF">Esi_0123_0024</name>
</gene>
<keyword evidence="4" id="KW-1185">Reference proteome</keyword>
<dbReference type="SUPFAM" id="SSF48097">
    <property type="entry name" value="Regulator of G-protein signaling, RGS"/>
    <property type="match status" value="1"/>
</dbReference>
<dbReference type="EMBL" id="FN649733">
    <property type="protein sequence ID" value="CBJ28886.1"/>
    <property type="molecule type" value="Genomic_DNA"/>
</dbReference>
<dbReference type="Proteomes" id="UP000002630">
    <property type="component" value="Linkage Group LG08"/>
</dbReference>
<dbReference type="InterPro" id="IPR036305">
    <property type="entry name" value="RGS_sf"/>
</dbReference>